<sequence length="200" mass="23159">MTKNDEQLSEMGKMVVLPSSFTGGLCYMHERTQDAMTYVRHFGRPEKWQEIVNLLVQGQKSHDRHDIIAKIFHVKVKHMMKLLTNGCIFGKTKCYMYTVEWQKSGLHHIHIFVWLKEKIRLKSIDNVISAKLPDPDLDPALYEIIKTYMIHGLCGSLNTSYPCMFDGTCTKKYPRPFLKETQTGEDGFSNIVDDLPKMVE</sequence>
<gene>
    <name evidence="2" type="ORF">PSYICH_LOCUS973</name>
</gene>
<dbReference type="AlphaFoldDB" id="A0A9P0CHG8"/>
<feature type="domain" description="Helitron helicase-like" evidence="1">
    <location>
        <begin position="3"/>
        <end position="112"/>
    </location>
</feature>
<organism evidence="2 3">
    <name type="scientific">Psylliodes chrysocephalus</name>
    <dbReference type="NCBI Taxonomy" id="3402493"/>
    <lineage>
        <taxon>Eukaryota</taxon>
        <taxon>Metazoa</taxon>
        <taxon>Ecdysozoa</taxon>
        <taxon>Arthropoda</taxon>
        <taxon>Hexapoda</taxon>
        <taxon>Insecta</taxon>
        <taxon>Pterygota</taxon>
        <taxon>Neoptera</taxon>
        <taxon>Endopterygota</taxon>
        <taxon>Coleoptera</taxon>
        <taxon>Polyphaga</taxon>
        <taxon>Cucujiformia</taxon>
        <taxon>Chrysomeloidea</taxon>
        <taxon>Chrysomelidae</taxon>
        <taxon>Galerucinae</taxon>
        <taxon>Alticini</taxon>
        <taxon>Psylliodes</taxon>
    </lineage>
</organism>
<evidence type="ECO:0000259" key="1">
    <source>
        <dbReference type="Pfam" id="PF14214"/>
    </source>
</evidence>
<evidence type="ECO:0000313" key="2">
    <source>
        <dbReference type="EMBL" id="CAH1099970.1"/>
    </source>
</evidence>
<dbReference type="Proteomes" id="UP001153636">
    <property type="component" value="Chromosome 1"/>
</dbReference>
<protein>
    <recommendedName>
        <fullName evidence="1">Helitron helicase-like domain-containing protein</fullName>
    </recommendedName>
</protein>
<reference evidence="2" key="1">
    <citation type="submission" date="2022-01" db="EMBL/GenBank/DDBJ databases">
        <authorList>
            <person name="King R."/>
        </authorList>
    </citation>
    <scope>NUCLEOTIDE SEQUENCE</scope>
</reference>
<accession>A0A9P0CHG8</accession>
<name>A0A9P0CHG8_9CUCU</name>
<dbReference type="InterPro" id="IPR025476">
    <property type="entry name" value="Helitron_helicase-like"/>
</dbReference>
<keyword evidence="3" id="KW-1185">Reference proteome</keyword>
<evidence type="ECO:0000313" key="3">
    <source>
        <dbReference type="Proteomes" id="UP001153636"/>
    </source>
</evidence>
<dbReference type="EMBL" id="OV651813">
    <property type="protein sequence ID" value="CAH1099970.1"/>
    <property type="molecule type" value="Genomic_DNA"/>
</dbReference>
<proteinExistence type="predicted"/>
<dbReference type="Pfam" id="PF14214">
    <property type="entry name" value="Helitron_like_N"/>
    <property type="match status" value="1"/>
</dbReference>
<dbReference type="OrthoDB" id="8121869at2759"/>